<keyword evidence="2" id="KW-1185">Reference proteome</keyword>
<organism evidence="1 2">
    <name type="scientific">Ruegeria atlantica</name>
    <dbReference type="NCBI Taxonomy" id="81569"/>
    <lineage>
        <taxon>Bacteria</taxon>
        <taxon>Pseudomonadati</taxon>
        <taxon>Pseudomonadota</taxon>
        <taxon>Alphaproteobacteria</taxon>
        <taxon>Rhodobacterales</taxon>
        <taxon>Roseobacteraceae</taxon>
        <taxon>Ruegeria</taxon>
    </lineage>
</organism>
<dbReference type="EMBL" id="CYPS01000067">
    <property type="protein sequence ID" value="CUH45397.1"/>
    <property type="molecule type" value="Genomic_DNA"/>
</dbReference>
<protein>
    <submittedName>
        <fullName evidence="1">Uncharacterized protein</fullName>
    </submittedName>
</protein>
<dbReference type="AlphaFoldDB" id="A0A0P1EA33"/>
<proteinExistence type="predicted"/>
<reference evidence="2" key="1">
    <citation type="submission" date="2015-09" db="EMBL/GenBank/DDBJ databases">
        <authorList>
            <person name="Rodrigo-Torres L."/>
            <person name="Arahal D.R."/>
        </authorList>
    </citation>
    <scope>NUCLEOTIDE SEQUENCE [LARGE SCALE GENOMIC DNA]</scope>
    <source>
        <strain evidence="2">CECT 4293</strain>
    </source>
</reference>
<evidence type="ECO:0000313" key="1">
    <source>
        <dbReference type="EMBL" id="CUH45397.1"/>
    </source>
</evidence>
<name>A0A0P1EA33_9RHOB</name>
<sequence length="45" mass="5156">MQFLLIRCENLRGCFVRVTILGNLHIRDALISRAAASQKMLVRDL</sequence>
<evidence type="ECO:0000313" key="2">
    <source>
        <dbReference type="Proteomes" id="UP000050786"/>
    </source>
</evidence>
<dbReference type="Proteomes" id="UP000050786">
    <property type="component" value="Unassembled WGS sequence"/>
</dbReference>
<accession>A0A0P1EA33</accession>
<gene>
    <name evidence="1" type="ORF">RUM4293_04311</name>
</gene>